<keyword evidence="4 8" id="KW-1003">Cell membrane</keyword>
<gene>
    <name evidence="10" type="primary">pstA</name>
    <name evidence="10" type="ORF">ACFFJ8_14130</name>
</gene>
<feature type="transmembrane region" description="Helical" evidence="8">
    <location>
        <begin position="112"/>
        <end position="136"/>
    </location>
</feature>
<keyword evidence="3" id="KW-0813">Transport</keyword>
<evidence type="ECO:0000256" key="7">
    <source>
        <dbReference type="ARBA" id="ARBA00023136"/>
    </source>
</evidence>
<feature type="domain" description="ABC transmembrane type-1" evidence="9">
    <location>
        <begin position="75"/>
        <end position="283"/>
    </location>
</feature>
<comment type="subcellular location">
    <subcellularLocation>
        <location evidence="1 8">Cell membrane</location>
        <topology evidence="1 8">Multi-pass membrane protein</topology>
    </subcellularLocation>
</comment>
<organism evidence="10 11">
    <name type="scientific">Paenibacillus mendelii</name>
    <dbReference type="NCBI Taxonomy" id="206163"/>
    <lineage>
        <taxon>Bacteria</taxon>
        <taxon>Bacillati</taxon>
        <taxon>Bacillota</taxon>
        <taxon>Bacilli</taxon>
        <taxon>Bacillales</taxon>
        <taxon>Paenibacillaceae</taxon>
        <taxon>Paenibacillus</taxon>
    </lineage>
</organism>
<feature type="transmembrane region" description="Helical" evidence="8">
    <location>
        <begin position="268"/>
        <end position="289"/>
    </location>
</feature>
<evidence type="ECO:0000313" key="11">
    <source>
        <dbReference type="Proteomes" id="UP001589818"/>
    </source>
</evidence>
<evidence type="ECO:0000256" key="1">
    <source>
        <dbReference type="ARBA" id="ARBA00004651"/>
    </source>
</evidence>
<dbReference type="Gene3D" id="1.10.3720.10">
    <property type="entry name" value="MetI-like"/>
    <property type="match status" value="1"/>
</dbReference>
<dbReference type="EMBL" id="JBHLVF010000017">
    <property type="protein sequence ID" value="MFC0392507.1"/>
    <property type="molecule type" value="Genomic_DNA"/>
</dbReference>
<evidence type="ECO:0000256" key="3">
    <source>
        <dbReference type="ARBA" id="ARBA00022448"/>
    </source>
</evidence>
<reference evidence="10 11" key="1">
    <citation type="submission" date="2024-09" db="EMBL/GenBank/DDBJ databases">
        <authorList>
            <person name="Sun Q."/>
            <person name="Mori K."/>
        </authorList>
    </citation>
    <scope>NUCLEOTIDE SEQUENCE [LARGE SCALE GENOMIC DNA]</scope>
    <source>
        <strain evidence="10 11">CCM 4839</strain>
    </source>
</reference>
<dbReference type="PROSITE" id="PS50928">
    <property type="entry name" value="ABC_TM1"/>
    <property type="match status" value="1"/>
</dbReference>
<sequence>MSAESKSAFASRKGWSHKRNQLFTMIVWAVGICTILFICGLLFLILQKGLPKLSLDFLYGLPSEIDPGGGIGPTLFNSFYVLIISLLISIPLGMSAGIYLAEFAPDNTFIGFVRICVEGLASVPSIIFGLFGIAIFVEVFQVGLTILGGAVSLAFLNLPVLTRVTEEAIRAVPSEMKNASFALGGTHLQTIRRVLIPVALNGIITGICLVAGRAFGESAVIILTAGVSTSGEMWDFSLFSPGATLAVHLWYVQSEAIVPDAAEIADKAAAVLVFVVLLINVLFRLPLLLHVRRTR</sequence>
<dbReference type="Pfam" id="PF00528">
    <property type="entry name" value="BPD_transp_1"/>
    <property type="match status" value="1"/>
</dbReference>
<dbReference type="InterPro" id="IPR035906">
    <property type="entry name" value="MetI-like_sf"/>
</dbReference>
<evidence type="ECO:0000256" key="2">
    <source>
        <dbReference type="ARBA" id="ARBA00007069"/>
    </source>
</evidence>
<feature type="transmembrane region" description="Helical" evidence="8">
    <location>
        <begin position="194"/>
        <end position="215"/>
    </location>
</feature>
<evidence type="ECO:0000256" key="6">
    <source>
        <dbReference type="ARBA" id="ARBA00022989"/>
    </source>
</evidence>
<evidence type="ECO:0000256" key="5">
    <source>
        <dbReference type="ARBA" id="ARBA00022692"/>
    </source>
</evidence>
<proteinExistence type="inferred from homology"/>
<name>A0ABV6J9Q0_9BACL</name>
<evidence type="ECO:0000256" key="4">
    <source>
        <dbReference type="ARBA" id="ARBA00022475"/>
    </source>
</evidence>
<keyword evidence="11" id="KW-1185">Reference proteome</keyword>
<dbReference type="PANTHER" id="PTHR43470">
    <property type="entry name" value="PHOSPHATE TRANSPORT SYSTEM PERMEASE PROTEIN PSTA-RELATED"/>
    <property type="match status" value="1"/>
</dbReference>
<keyword evidence="6 8" id="KW-1133">Transmembrane helix</keyword>
<protein>
    <recommendedName>
        <fullName evidence="8">Phosphate transport system permease protein PstA</fullName>
    </recommendedName>
</protein>
<evidence type="ECO:0000259" key="9">
    <source>
        <dbReference type="PROSITE" id="PS50928"/>
    </source>
</evidence>
<dbReference type="PANTHER" id="PTHR43470:SF4">
    <property type="entry name" value="ABC TRANSPORTER PERMEASE PROTEIN YQGI-RELATED"/>
    <property type="match status" value="1"/>
</dbReference>
<keyword evidence="7 8" id="KW-0472">Membrane</keyword>
<dbReference type="InterPro" id="IPR000515">
    <property type="entry name" value="MetI-like"/>
</dbReference>
<evidence type="ECO:0000313" key="10">
    <source>
        <dbReference type="EMBL" id="MFC0392507.1"/>
    </source>
</evidence>
<feature type="transmembrane region" description="Helical" evidence="8">
    <location>
        <begin position="142"/>
        <end position="161"/>
    </location>
</feature>
<dbReference type="Proteomes" id="UP001589818">
    <property type="component" value="Unassembled WGS sequence"/>
</dbReference>
<feature type="transmembrane region" description="Helical" evidence="8">
    <location>
        <begin position="79"/>
        <end position="100"/>
    </location>
</feature>
<comment type="caution">
    <text evidence="10">The sequence shown here is derived from an EMBL/GenBank/DDBJ whole genome shotgun (WGS) entry which is preliminary data.</text>
</comment>
<keyword evidence="5 8" id="KW-0812">Transmembrane</keyword>
<comment type="similarity">
    <text evidence="2 8">Belongs to the binding-protein-dependent transport system permease family. CysTW subfamily.</text>
</comment>
<evidence type="ECO:0000256" key="8">
    <source>
        <dbReference type="RuleBase" id="RU363043"/>
    </source>
</evidence>
<dbReference type="SUPFAM" id="SSF161098">
    <property type="entry name" value="MetI-like"/>
    <property type="match status" value="1"/>
</dbReference>
<dbReference type="NCBIfam" id="TIGR00974">
    <property type="entry name" value="3a0107s02c"/>
    <property type="match status" value="1"/>
</dbReference>
<feature type="transmembrane region" description="Helical" evidence="8">
    <location>
        <begin position="21"/>
        <end position="46"/>
    </location>
</feature>
<dbReference type="RefSeq" id="WP_204819586.1">
    <property type="nucleotide sequence ID" value="NZ_JANHOF010000003.1"/>
</dbReference>
<accession>A0ABV6J9Q0</accession>
<dbReference type="InterPro" id="IPR005672">
    <property type="entry name" value="Phosphate_PstA"/>
</dbReference>
<dbReference type="CDD" id="cd06261">
    <property type="entry name" value="TM_PBP2"/>
    <property type="match status" value="1"/>
</dbReference>